<evidence type="ECO:0000313" key="3">
    <source>
        <dbReference type="Proteomes" id="UP001156629"/>
    </source>
</evidence>
<keyword evidence="1" id="KW-0812">Transmembrane</keyword>
<dbReference type="Proteomes" id="UP001156629">
    <property type="component" value="Unassembled WGS sequence"/>
</dbReference>
<evidence type="ECO:0000256" key="1">
    <source>
        <dbReference type="SAM" id="Phobius"/>
    </source>
</evidence>
<protein>
    <submittedName>
        <fullName evidence="2">Uncharacterized protein</fullName>
    </submittedName>
</protein>
<sequence>MRREQKLLLVFGALVLIPVGIIWFVAWPLLHAWKFPQMTAGQMSVPISRDLSAEEVQKVNLWLQSHETAWGPSGEKTDLAPKVVLEMATAQGEPVIISIWKYKKQDDIVGIQLAKNGPYRMNAFPDAQLMALQPAGAQPGK</sequence>
<keyword evidence="3" id="KW-1185">Reference proteome</keyword>
<dbReference type="EMBL" id="BSNV01000002">
    <property type="protein sequence ID" value="GLQ64624.1"/>
    <property type="molecule type" value="Genomic_DNA"/>
</dbReference>
<keyword evidence="1" id="KW-1133">Transmembrane helix</keyword>
<feature type="transmembrane region" description="Helical" evidence="1">
    <location>
        <begin position="7"/>
        <end position="30"/>
    </location>
</feature>
<gene>
    <name evidence="2" type="ORF">GCM10007870_02080</name>
</gene>
<reference evidence="3" key="1">
    <citation type="journal article" date="2019" name="Int. J. Syst. Evol. Microbiol.">
        <title>The Global Catalogue of Microorganisms (GCM) 10K type strain sequencing project: providing services to taxonomists for standard genome sequencing and annotation.</title>
        <authorList>
            <consortium name="The Broad Institute Genomics Platform"/>
            <consortium name="The Broad Institute Genome Sequencing Center for Infectious Disease"/>
            <person name="Wu L."/>
            <person name="Ma J."/>
        </authorList>
    </citation>
    <scope>NUCLEOTIDE SEQUENCE [LARGE SCALE GENOMIC DNA]</scope>
    <source>
        <strain evidence="3">NBRC 3266</strain>
    </source>
</reference>
<dbReference type="GeneID" id="76193327"/>
<name>A0ABQ5WMZ9_9PROT</name>
<accession>A0ABQ5WMZ9</accession>
<organism evidence="2 3">
    <name type="scientific">Gluconobacter kondonii</name>
    <dbReference type="NCBI Taxonomy" id="941463"/>
    <lineage>
        <taxon>Bacteria</taxon>
        <taxon>Pseudomonadati</taxon>
        <taxon>Pseudomonadota</taxon>
        <taxon>Alphaproteobacteria</taxon>
        <taxon>Acetobacterales</taxon>
        <taxon>Acetobacteraceae</taxon>
        <taxon>Gluconobacter</taxon>
    </lineage>
</organism>
<comment type="caution">
    <text evidence="2">The sequence shown here is derived from an EMBL/GenBank/DDBJ whole genome shotgun (WGS) entry which is preliminary data.</text>
</comment>
<dbReference type="RefSeq" id="WP_099285240.1">
    <property type="nucleotide sequence ID" value="NZ_BEWP01000001.1"/>
</dbReference>
<evidence type="ECO:0000313" key="2">
    <source>
        <dbReference type="EMBL" id="GLQ64624.1"/>
    </source>
</evidence>
<keyword evidence="1" id="KW-0472">Membrane</keyword>
<proteinExistence type="predicted"/>